<reference evidence="1" key="1">
    <citation type="submission" date="2022-04" db="EMBL/GenBank/DDBJ databases">
        <title>Genome of the entomopathogenic fungus Entomophthora muscae.</title>
        <authorList>
            <person name="Elya C."/>
            <person name="Lovett B.R."/>
            <person name="Lee E."/>
            <person name="Macias A.M."/>
            <person name="Hajek A.E."/>
            <person name="De Bivort B.L."/>
            <person name="Kasson M.T."/>
            <person name="De Fine Licht H.H."/>
            <person name="Stajich J.E."/>
        </authorList>
    </citation>
    <scope>NUCLEOTIDE SEQUENCE</scope>
    <source>
        <strain evidence="1">Berkeley</strain>
    </source>
</reference>
<name>A0ACC2U433_9FUNG</name>
<dbReference type="EC" id="4.1.3.4" evidence="1"/>
<dbReference type="Proteomes" id="UP001165960">
    <property type="component" value="Unassembled WGS sequence"/>
</dbReference>
<gene>
    <name evidence="1" type="primary">zuo1_1</name>
    <name evidence="1" type="ORF">DSO57_1012147</name>
</gene>
<comment type="caution">
    <text evidence="1">The sequence shown here is derived from an EMBL/GenBank/DDBJ whole genome shotgun (WGS) entry which is preliminary data.</text>
</comment>
<evidence type="ECO:0000313" key="2">
    <source>
        <dbReference type="Proteomes" id="UP001165960"/>
    </source>
</evidence>
<sequence length="188" mass="21271">MDSWRSFEYLDKEETDSDNRDNKRYMDKKNKAERAQRKKDDNARILKLIDTAISVDPRILKFKEEDKARRNAKKNAKGSKEKQDAEEKARKEEEERLAKLKAEEEAKAAKESSASQKKAKEALKKAVRKEKKAIRDLIQTSAVVGSEENLKKLEEAMESAGVDTQALSKLKARVQAAVASGSANGLFE</sequence>
<proteinExistence type="predicted"/>
<dbReference type="EMBL" id="QTSX02001463">
    <property type="protein sequence ID" value="KAJ9081679.1"/>
    <property type="molecule type" value="Genomic_DNA"/>
</dbReference>
<keyword evidence="1" id="KW-0456">Lyase</keyword>
<keyword evidence="2" id="KW-1185">Reference proteome</keyword>
<organism evidence="1 2">
    <name type="scientific">Entomophthora muscae</name>
    <dbReference type="NCBI Taxonomy" id="34485"/>
    <lineage>
        <taxon>Eukaryota</taxon>
        <taxon>Fungi</taxon>
        <taxon>Fungi incertae sedis</taxon>
        <taxon>Zoopagomycota</taxon>
        <taxon>Entomophthoromycotina</taxon>
        <taxon>Entomophthoromycetes</taxon>
        <taxon>Entomophthorales</taxon>
        <taxon>Entomophthoraceae</taxon>
        <taxon>Entomophthora</taxon>
    </lineage>
</organism>
<accession>A0ACC2U433</accession>
<evidence type="ECO:0000313" key="1">
    <source>
        <dbReference type="EMBL" id="KAJ9081679.1"/>
    </source>
</evidence>
<protein>
    <submittedName>
        <fullName evidence="1">Zuotin</fullName>
        <ecNumber evidence="1">4.1.3.4</ecNumber>
    </submittedName>
</protein>